<sequence>MAHTRAQKAIPGHPEAQKHPSHDTSPAEANSRALELRSTASISGQEDSISTGFPDTWQSVVRNDVLTHSITTLTPLRSGLDDLLGYIV</sequence>
<proteinExistence type="predicted"/>
<organism evidence="2 3">
    <name type="scientific">Clonostachys rhizophaga</name>
    <dbReference type="NCBI Taxonomy" id="160324"/>
    <lineage>
        <taxon>Eukaryota</taxon>
        <taxon>Fungi</taxon>
        <taxon>Dikarya</taxon>
        <taxon>Ascomycota</taxon>
        <taxon>Pezizomycotina</taxon>
        <taxon>Sordariomycetes</taxon>
        <taxon>Hypocreomycetidae</taxon>
        <taxon>Hypocreales</taxon>
        <taxon>Bionectriaceae</taxon>
        <taxon>Clonostachys</taxon>
    </lineage>
</organism>
<name>A0A9N9V5P5_9HYPO</name>
<comment type="caution">
    <text evidence="2">The sequence shown here is derived from an EMBL/GenBank/DDBJ whole genome shotgun (WGS) entry which is preliminary data.</text>
</comment>
<dbReference type="EMBL" id="CABFNQ020000500">
    <property type="protein sequence ID" value="CAH0017221.1"/>
    <property type="molecule type" value="Genomic_DNA"/>
</dbReference>
<reference evidence="2" key="1">
    <citation type="submission" date="2021-10" db="EMBL/GenBank/DDBJ databases">
        <authorList>
            <person name="Piombo E."/>
        </authorList>
    </citation>
    <scope>NUCLEOTIDE SEQUENCE</scope>
</reference>
<dbReference type="Proteomes" id="UP000696573">
    <property type="component" value="Unassembled WGS sequence"/>
</dbReference>
<evidence type="ECO:0000313" key="3">
    <source>
        <dbReference type="Proteomes" id="UP000696573"/>
    </source>
</evidence>
<protein>
    <submittedName>
        <fullName evidence="2">Uncharacterized protein</fullName>
    </submittedName>
</protein>
<dbReference type="AlphaFoldDB" id="A0A9N9V5P5"/>
<accession>A0A9N9V5P5</accession>
<feature type="compositionally biased region" description="Polar residues" evidence="1">
    <location>
        <begin position="38"/>
        <end position="54"/>
    </location>
</feature>
<keyword evidence="3" id="KW-1185">Reference proteome</keyword>
<evidence type="ECO:0000313" key="2">
    <source>
        <dbReference type="EMBL" id="CAH0017221.1"/>
    </source>
</evidence>
<evidence type="ECO:0000256" key="1">
    <source>
        <dbReference type="SAM" id="MobiDB-lite"/>
    </source>
</evidence>
<feature type="region of interest" description="Disordered" evidence="1">
    <location>
        <begin position="1"/>
        <end position="54"/>
    </location>
</feature>
<gene>
    <name evidence="2" type="ORF">CRHIZ90672A_00018501</name>
</gene>